<evidence type="ECO:0000256" key="3">
    <source>
        <dbReference type="ARBA" id="ARBA00023295"/>
    </source>
</evidence>
<dbReference type="InterPro" id="IPR002772">
    <property type="entry name" value="Glyco_hydro_3_C"/>
</dbReference>
<dbReference type="PROSITE" id="PS00775">
    <property type="entry name" value="GLYCOSYL_HYDROL_F3"/>
    <property type="match status" value="1"/>
</dbReference>
<keyword evidence="2 4" id="KW-0378">Hydrolase</keyword>
<dbReference type="InterPro" id="IPR017853">
    <property type="entry name" value="GH"/>
</dbReference>
<comment type="similarity">
    <text evidence="1 4">Belongs to the glycosyl hydrolase 3 family.</text>
</comment>
<feature type="domain" description="Glycoside hydrolase family 3 C-terminal" evidence="6">
    <location>
        <begin position="394"/>
        <end position="604"/>
    </location>
</feature>
<keyword evidence="3 4" id="KW-0326">Glycosidase</keyword>
<evidence type="ECO:0000256" key="2">
    <source>
        <dbReference type="ARBA" id="ARBA00022801"/>
    </source>
</evidence>
<dbReference type="Pfam" id="PF01915">
    <property type="entry name" value="Glyco_hydro_3_C"/>
    <property type="match status" value="1"/>
</dbReference>
<dbReference type="InterPro" id="IPR001764">
    <property type="entry name" value="Glyco_hydro_3_N"/>
</dbReference>
<accession>A0A6J0JV27</accession>
<dbReference type="GO" id="GO:0009251">
    <property type="term" value="P:glucan catabolic process"/>
    <property type="evidence" value="ECO:0007669"/>
    <property type="project" value="TreeGrafter"/>
</dbReference>
<dbReference type="PANTHER" id="PTHR30620">
    <property type="entry name" value="PERIPLASMIC BETA-GLUCOSIDASE-RELATED"/>
    <property type="match status" value="1"/>
</dbReference>
<dbReference type="Gene3D" id="3.20.20.300">
    <property type="entry name" value="Glycoside hydrolase, family 3, N-terminal domain"/>
    <property type="match status" value="1"/>
</dbReference>
<dbReference type="InterPro" id="IPR036962">
    <property type="entry name" value="Glyco_hydro_3_N_sf"/>
</dbReference>
<reference evidence="8" key="2">
    <citation type="submission" date="2025-08" db="UniProtKB">
        <authorList>
            <consortium name="RefSeq"/>
        </authorList>
    </citation>
    <scope>IDENTIFICATION</scope>
    <source>
        <tissue evidence="8">Leaf</tissue>
    </source>
</reference>
<evidence type="ECO:0000256" key="4">
    <source>
        <dbReference type="RuleBase" id="RU361161"/>
    </source>
</evidence>
<dbReference type="FunFam" id="3.20.20.300:FF:000003">
    <property type="entry name" value="Beta-D-glucan exohydrolase isoenzyme ExoI"/>
    <property type="match status" value="1"/>
</dbReference>
<evidence type="ECO:0000313" key="7">
    <source>
        <dbReference type="Proteomes" id="UP000504610"/>
    </source>
</evidence>
<dbReference type="KEGG" id="rsz:108811789"/>
<keyword evidence="7" id="KW-1185">Reference proteome</keyword>
<evidence type="ECO:0000259" key="5">
    <source>
        <dbReference type="Pfam" id="PF00933"/>
    </source>
</evidence>
<dbReference type="InterPro" id="IPR051915">
    <property type="entry name" value="Cellulose_Degrad_GH3"/>
</dbReference>
<sequence>MVGKEEPCVYQNPDAPVEARVKDLLSRMTLPEKIGQMTQIERTVASPGAIRDFFIGSVLNAGGSAPFEDAKSSDWADMIDGFQRSALASRLGTPLIYGTDAVHGNNNVYGATVFPHNISLGATRDADLVRRIGAATALEVRASGVHWAFAPCVAVLGDPRWGRSYECYGEDPGLVSEMTSLVSGLQGQPPQEHPNGYPFVAGRNKVVACAKHFVGDGGTDKGVNEGNTIASYEDLEKIHIPPYLKCLAQGVSTVMASYSSWNGSNLHSDYFLLTEVLKEKLGFKGFIVSDWEGLDRLSEPRGSNYRNCVKTAVNAGIDMVMVPFNYEQFIQDMTALVESGEIPMARVDDAVERILRVKFVAGLFEHPLSDRSLLGTVGCKEHRELGREAVRKSLVLLKNGKNADKPFLPLDRNAKRILVTGTHADDLGYQCGGWTKTWFGLSGRITIGTTLLDAIKAAVGDNTEVVYEKTPSKETLESSEGFSYAIVAVGESPYAETIGDSSELIIPLDGSNIVTTVAERIPTLVVLISGRPVVLEPTVLEKTEALVAAWLPGTEGQGMADVIFGDFDFEGKLPVSWFKTVEHLPLNARANSYDPLFPLGFGLNSKPV</sequence>
<proteinExistence type="inferred from homology"/>
<dbReference type="FunFam" id="3.40.50.1700:FF:000002">
    <property type="entry name" value="Glycosyl hydrolase family protein"/>
    <property type="match status" value="1"/>
</dbReference>
<evidence type="ECO:0000313" key="8">
    <source>
        <dbReference type="RefSeq" id="XP_018439383.1"/>
    </source>
</evidence>
<dbReference type="Proteomes" id="UP000504610">
    <property type="component" value="Chromosome 6"/>
</dbReference>
<dbReference type="SUPFAM" id="SSF52279">
    <property type="entry name" value="Beta-D-glucan exohydrolase, C-terminal domain"/>
    <property type="match status" value="1"/>
</dbReference>
<dbReference type="InterPro" id="IPR019800">
    <property type="entry name" value="Glyco_hydro_3_AS"/>
</dbReference>
<dbReference type="OrthoDB" id="416222at2759"/>
<dbReference type="AlphaFoldDB" id="A0A6J0JV27"/>
<dbReference type="RefSeq" id="XP_018439383.1">
    <property type="nucleotide sequence ID" value="XM_018583881.2"/>
</dbReference>
<name>A0A6J0JV27_RAPSA</name>
<dbReference type="Gene3D" id="3.40.50.1700">
    <property type="entry name" value="Glycoside hydrolase family 3 C-terminal domain"/>
    <property type="match status" value="1"/>
</dbReference>
<dbReference type="PRINTS" id="PR00133">
    <property type="entry name" value="GLHYDRLASE3"/>
</dbReference>
<protein>
    <submittedName>
        <fullName evidence="8">Uncharacterized protein LOC108811789</fullName>
    </submittedName>
</protein>
<dbReference type="InterPro" id="IPR036881">
    <property type="entry name" value="Glyco_hydro_3_C_sf"/>
</dbReference>
<gene>
    <name evidence="8" type="primary">LOC108811789</name>
</gene>
<evidence type="ECO:0000259" key="6">
    <source>
        <dbReference type="Pfam" id="PF01915"/>
    </source>
</evidence>
<dbReference type="GO" id="GO:0008422">
    <property type="term" value="F:beta-glucosidase activity"/>
    <property type="evidence" value="ECO:0007669"/>
    <property type="project" value="TreeGrafter"/>
</dbReference>
<organism evidence="7 8">
    <name type="scientific">Raphanus sativus</name>
    <name type="common">Radish</name>
    <name type="synonym">Raphanus raphanistrum var. sativus</name>
    <dbReference type="NCBI Taxonomy" id="3726"/>
    <lineage>
        <taxon>Eukaryota</taxon>
        <taxon>Viridiplantae</taxon>
        <taxon>Streptophyta</taxon>
        <taxon>Embryophyta</taxon>
        <taxon>Tracheophyta</taxon>
        <taxon>Spermatophyta</taxon>
        <taxon>Magnoliopsida</taxon>
        <taxon>eudicotyledons</taxon>
        <taxon>Gunneridae</taxon>
        <taxon>Pentapetalae</taxon>
        <taxon>rosids</taxon>
        <taxon>malvids</taxon>
        <taxon>Brassicales</taxon>
        <taxon>Brassicaceae</taxon>
        <taxon>Brassiceae</taxon>
        <taxon>Raphanus</taxon>
    </lineage>
</organism>
<feature type="domain" description="Glycoside hydrolase family 3 N-terminal" evidence="5">
    <location>
        <begin position="29"/>
        <end position="357"/>
    </location>
</feature>
<dbReference type="Pfam" id="PF00933">
    <property type="entry name" value="Glyco_hydro_3"/>
    <property type="match status" value="1"/>
</dbReference>
<dbReference type="GeneID" id="108811789"/>
<dbReference type="PANTHER" id="PTHR30620:SF33">
    <property type="entry name" value="BETA-D-GLUCAN EXOHYDROLASE-LIKE PROTEIN-RELATED"/>
    <property type="match status" value="1"/>
</dbReference>
<dbReference type="SUPFAM" id="SSF51445">
    <property type="entry name" value="(Trans)glycosidases"/>
    <property type="match status" value="1"/>
</dbReference>
<reference evidence="7" key="1">
    <citation type="journal article" date="2019" name="Database">
        <title>The radish genome database (RadishGD): an integrated information resource for radish genomics.</title>
        <authorList>
            <person name="Yu H.J."/>
            <person name="Baek S."/>
            <person name="Lee Y.J."/>
            <person name="Cho A."/>
            <person name="Mun J.H."/>
        </authorList>
    </citation>
    <scope>NUCLEOTIDE SEQUENCE [LARGE SCALE GENOMIC DNA]</scope>
    <source>
        <strain evidence="7">cv. WK10039</strain>
    </source>
</reference>
<evidence type="ECO:0000256" key="1">
    <source>
        <dbReference type="ARBA" id="ARBA00005336"/>
    </source>
</evidence>